<dbReference type="OMA" id="RIMQMIQ"/>
<name>A0A0V0QIV2_PSEPJ</name>
<keyword evidence="3" id="KW-0347">Helicase</keyword>
<dbReference type="SUPFAM" id="SSF52540">
    <property type="entry name" value="P-loop containing nucleoside triphosphate hydrolases"/>
    <property type="match status" value="1"/>
</dbReference>
<keyword evidence="8" id="KW-1185">Reference proteome</keyword>
<dbReference type="Pfam" id="PF00270">
    <property type="entry name" value="DEAD"/>
    <property type="match status" value="1"/>
</dbReference>
<dbReference type="Proteomes" id="UP000054937">
    <property type="component" value="Unassembled WGS sequence"/>
</dbReference>
<keyword evidence="2 7" id="KW-0378">Hydrolase</keyword>
<dbReference type="GO" id="GO:0005524">
    <property type="term" value="F:ATP binding"/>
    <property type="evidence" value="ECO:0007669"/>
    <property type="project" value="UniProtKB-KW"/>
</dbReference>
<comment type="caution">
    <text evidence="7">The sequence shown here is derived from an EMBL/GenBank/DDBJ whole genome shotgun (WGS) entry which is preliminary data.</text>
</comment>
<dbReference type="InterPro" id="IPR027417">
    <property type="entry name" value="P-loop_NTPase"/>
</dbReference>
<dbReference type="PROSITE" id="PS51192">
    <property type="entry name" value="HELICASE_ATP_BIND_1"/>
    <property type="match status" value="1"/>
</dbReference>
<protein>
    <submittedName>
        <fullName evidence="7">p-loop containing nucleoside triphosphate hydrolase</fullName>
    </submittedName>
</protein>
<feature type="domain" description="Helicase C-terminal" evidence="6">
    <location>
        <begin position="289"/>
        <end position="438"/>
    </location>
</feature>
<dbReference type="GO" id="GO:0016787">
    <property type="term" value="F:hydrolase activity"/>
    <property type="evidence" value="ECO:0007669"/>
    <property type="project" value="UniProtKB-KW"/>
</dbReference>
<dbReference type="AlphaFoldDB" id="A0A0V0QIV2"/>
<dbReference type="InterPro" id="IPR050079">
    <property type="entry name" value="DEAD_box_RNA_helicase"/>
</dbReference>
<dbReference type="InterPro" id="IPR014001">
    <property type="entry name" value="Helicase_ATP-bd"/>
</dbReference>
<accession>A0A0V0QIV2</accession>
<evidence type="ECO:0000256" key="3">
    <source>
        <dbReference type="ARBA" id="ARBA00022806"/>
    </source>
</evidence>
<dbReference type="InParanoid" id="A0A0V0QIV2"/>
<dbReference type="EMBL" id="LDAU01000157">
    <property type="protein sequence ID" value="KRX02173.1"/>
    <property type="molecule type" value="Genomic_DNA"/>
</dbReference>
<keyword evidence="1" id="KW-0547">Nucleotide-binding</keyword>
<organism evidence="7 8">
    <name type="scientific">Pseudocohnilembus persalinus</name>
    <name type="common">Ciliate</name>
    <dbReference type="NCBI Taxonomy" id="266149"/>
    <lineage>
        <taxon>Eukaryota</taxon>
        <taxon>Sar</taxon>
        <taxon>Alveolata</taxon>
        <taxon>Ciliophora</taxon>
        <taxon>Intramacronucleata</taxon>
        <taxon>Oligohymenophorea</taxon>
        <taxon>Scuticociliatia</taxon>
        <taxon>Philasterida</taxon>
        <taxon>Pseudocohnilembidae</taxon>
        <taxon>Pseudocohnilembus</taxon>
    </lineage>
</organism>
<dbReference type="SMART" id="SM00487">
    <property type="entry name" value="DEXDc"/>
    <property type="match status" value="1"/>
</dbReference>
<evidence type="ECO:0000313" key="7">
    <source>
        <dbReference type="EMBL" id="KRX02173.1"/>
    </source>
</evidence>
<dbReference type="SMART" id="SM00490">
    <property type="entry name" value="HELICc"/>
    <property type="match status" value="1"/>
</dbReference>
<evidence type="ECO:0000256" key="1">
    <source>
        <dbReference type="ARBA" id="ARBA00022741"/>
    </source>
</evidence>
<feature type="domain" description="Helicase ATP-binding" evidence="5">
    <location>
        <begin position="35"/>
        <end position="230"/>
    </location>
</feature>
<gene>
    <name evidence="7" type="ORF">PPERSA_06368</name>
</gene>
<evidence type="ECO:0000259" key="5">
    <source>
        <dbReference type="PROSITE" id="PS51192"/>
    </source>
</evidence>
<dbReference type="GO" id="GO:0003724">
    <property type="term" value="F:RNA helicase activity"/>
    <property type="evidence" value="ECO:0007669"/>
    <property type="project" value="TreeGrafter"/>
</dbReference>
<dbReference type="PANTHER" id="PTHR47959">
    <property type="entry name" value="ATP-DEPENDENT RNA HELICASE RHLE-RELATED"/>
    <property type="match status" value="1"/>
</dbReference>
<evidence type="ECO:0000256" key="2">
    <source>
        <dbReference type="ARBA" id="ARBA00022801"/>
    </source>
</evidence>
<proteinExistence type="predicted"/>
<dbReference type="PANTHER" id="PTHR47959:SF1">
    <property type="entry name" value="ATP-DEPENDENT RNA HELICASE DBPA"/>
    <property type="match status" value="1"/>
</dbReference>
<dbReference type="GO" id="GO:0005829">
    <property type="term" value="C:cytosol"/>
    <property type="evidence" value="ECO:0007669"/>
    <property type="project" value="TreeGrafter"/>
</dbReference>
<dbReference type="OrthoDB" id="434041at2759"/>
<evidence type="ECO:0000256" key="4">
    <source>
        <dbReference type="ARBA" id="ARBA00022840"/>
    </source>
</evidence>
<dbReference type="CDD" id="cd18787">
    <property type="entry name" value="SF2_C_DEAD"/>
    <property type="match status" value="1"/>
</dbReference>
<dbReference type="Pfam" id="PF00271">
    <property type="entry name" value="Helicase_C"/>
    <property type="match status" value="1"/>
</dbReference>
<keyword evidence="4" id="KW-0067">ATP-binding</keyword>
<dbReference type="Gene3D" id="3.40.50.300">
    <property type="entry name" value="P-loop containing nucleotide triphosphate hydrolases"/>
    <property type="match status" value="2"/>
</dbReference>
<reference evidence="7 8" key="1">
    <citation type="journal article" date="2015" name="Sci. Rep.">
        <title>Genome of the facultative scuticociliatosis pathogen Pseudocohnilembus persalinus provides insight into its virulence through horizontal gene transfer.</title>
        <authorList>
            <person name="Xiong J."/>
            <person name="Wang G."/>
            <person name="Cheng J."/>
            <person name="Tian M."/>
            <person name="Pan X."/>
            <person name="Warren A."/>
            <person name="Jiang C."/>
            <person name="Yuan D."/>
            <person name="Miao W."/>
        </authorList>
    </citation>
    <scope>NUCLEOTIDE SEQUENCE [LARGE SCALE GENOMIC DNA]</scope>
    <source>
        <strain evidence="7">36N120E</strain>
    </source>
</reference>
<evidence type="ECO:0000259" key="6">
    <source>
        <dbReference type="PROSITE" id="PS51194"/>
    </source>
</evidence>
<evidence type="ECO:0000313" key="8">
    <source>
        <dbReference type="Proteomes" id="UP000054937"/>
    </source>
</evidence>
<dbReference type="InterPro" id="IPR011545">
    <property type="entry name" value="DEAD/DEAH_box_helicase_dom"/>
</dbReference>
<dbReference type="GO" id="GO:0003676">
    <property type="term" value="F:nucleic acid binding"/>
    <property type="evidence" value="ECO:0007669"/>
    <property type="project" value="InterPro"/>
</dbReference>
<dbReference type="PROSITE" id="PS51194">
    <property type="entry name" value="HELICASE_CTER"/>
    <property type="match status" value="1"/>
</dbReference>
<dbReference type="InterPro" id="IPR001650">
    <property type="entry name" value="Helicase_C-like"/>
</dbReference>
<sequence length="638" mass="75565">MKMNFSEIQGLDTYIVKALQQVGYKQPSQIQKMSIPFGIIGNNIIAQSKAGTGKTVQLNDKNLEQNQRQFKEQEIDEYKQKSDKFLALIILPTRELSLQIFEVLNKILVELQKQKIKLNIKLRAGVFIGGLPIEDDRKNLKANTFTIAIGTLGRIQALIKEKSLNIKNIRVLILDEVDKLMQNKKSTQEVIKIMDNFQAEQDIQALFYSATYPQHQMNQIQNILKQYFGKRQVKKIFDEDQTDPGEEGLDDLQKQIKNQQKNEQLIQIVQYIKNTSDQFKSIFKLKTEKIVEILEKIKFQQCFIFYNDKVRGENLYYDLKQENHSPIFIHGDQSQADRMRTMNQLKRKKVNIIISTDLLSRGIDISSIDLVINFDAPNNIETYFHRIGRTARYGRFGVSLFLISEKEEKFLENNRDVLNNLQNKLDYDYINQKFKEKLDSQNQEKEFQTTAQKFTYYQPQISEWKDASEQFYDESKFKYYTKEEQTKEEEDETLQKEIQEYYKEFIEEIDNQVEEEFQIQNLNLSSSSHPNDLNQQFLDMPYKLFDKNDYNNQILTKQQQQSLKKQTQINSKLMMPKIESNSIQQNKNKNQNNHNHKQNQNDGLEFLNCQKCFDFLKQTQTILNREFKILDYFNLNQE</sequence>